<dbReference type="Proteomes" id="UP001519309">
    <property type="component" value="Unassembled WGS sequence"/>
</dbReference>
<name>A0ABS4M8K3_9ACTN</name>
<evidence type="ECO:0000313" key="3">
    <source>
        <dbReference type="Proteomes" id="UP001519309"/>
    </source>
</evidence>
<keyword evidence="3" id="KW-1185">Reference proteome</keyword>
<sequence length="77" mass="9041">MRHPVTERGHRLRSPQPFEPGRQLRVNRSCAERCWCRAGTIRPGTWMAYQPQGRRMFTLPQLGQIRRPKSPSQPGWC</sequence>
<evidence type="ECO:0000313" key="2">
    <source>
        <dbReference type="EMBL" id="MBP2056006.1"/>
    </source>
</evidence>
<comment type="caution">
    <text evidence="2">The sequence shown here is derived from an EMBL/GenBank/DDBJ whole genome shotgun (WGS) entry which is preliminary data.</text>
</comment>
<gene>
    <name evidence="2" type="ORF">J2Z21_009023</name>
</gene>
<evidence type="ECO:0000256" key="1">
    <source>
        <dbReference type="SAM" id="MobiDB-lite"/>
    </source>
</evidence>
<dbReference type="EMBL" id="JAGGLP010000037">
    <property type="protein sequence ID" value="MBP2056006.1"/>
    <property type="molecule type" value="Genomic_DNA"/>
</dbReference>
<reference evidence="2 3" key="1">
    <citation type="submission" date="2021-03" db="EMBL/GenBank/DDBJ databases">
        <title>Genomic Encyclopedia of Type Strains, Phase IV (KMG-IV): sequencing the most valuable type-strain genomes for metagenomic binning, comparative biology and taxonomic classification.</title>
        <authorList>
            <person name="Goeker M."/>
        </authorList>
    </citation>
    <scope>NUCLEOTIDE SEQUENCE [LARGE SCALE GENOMIC DNA]</scope>
    <source>
        <strain evidence="2 3">DSM 40499</strain>
    </source>
</reference>
<proteinExistence type="predicted"/>
<accession>A0ABS4M8K3</accession>
<protein>
    <submittedName>
        <fullName evidence="2">Uncharacterized protein</fullName>
    </submittedName>
</protein>
<feature type="region of interest" description="Disordered" evidence="1">
    <location>
        <begin position="1"/>
        <end position="20"/>
    </location>
</feature>
<organism evidence="2 3">
    <name type="scientific">Streptomyces griseochromogenes</name>
    <dbReference type="NCBI Taxonomy" id="68214"/>
    <lineage>
        <taxon>Bacteria</taxon>
        <taxon>Bacillati</taxon>
        <taxon>Actinomycetota</taxon>
        <taxon>Actinomycetes</taxon>
        <taxon>Kitasatosporales</taxon>
        <taxon>Streptomycetaceae</taxon>
        <taxon>Streptomyces</taxon>
    </lineage>
</organism>